<dbReference type="SUPFAM" id="SSF52540">
    <property type="entry name" value="P-loop containing nucleoside triphosphate hydrolases"/>
    <property type="match status" value="1"/>
</dbReference>
<accession>A0A6A8GCN8</accession>
<dbReference type="EMBL" id="WKJQ01000003">
    <property type="protein sequence ID" value="MRW98298.1"/>
    <property type="molecule type" value="Genomic_DNA"/>
</dbReference>
<dbReference type="Proteomes" id="UP000443423">
    <property type="component" value="Unassembled WGS sequence"/>
</dbReference>
<dbReference type="Pfam" id="PF04851">
    <property type="entry name" value="ResIII"/>
    <property type="match status" value="1"/>
</dbReference>
<dbReference type="OrthoDB" id="6396at2157"/>
<dbReference type="InterPro" id="IPR001650">
    <property type="entry name" value="Helicase_C-like"/>
</dbReference>
<organism evidence="3 4">
    <name type="scientific">Haloferax marinum</name>
    <dbReference type="NCBI Taxonomy" id="2666143"/>
    <lineage>
        <taxon>Archaea</taxon>
        <taxon>Methanobacteriati</taxon>
        <taxon>Methanobacteriota</taxon>
        <taxon>Stenosarchaea group</taxon>
        <taxon>Halobacteria</taxon>
        <taxon>Halobacteriales</taxon>
        <taxon>Haloferacaceae</taxon>
        <taxon>Haloferax</taxon>
    </lineage>
</organism>
<dbReference type="InterPro" id="IPR006935">
    <property type="entry name" value="Helicase/UvrB_N"/>
</dbReference>
<dbReference type="AlphaFoldDB" id="A0A6A8GCN8"/>
<dbReference type="GO" id="GO:0016787">
    <property type="term" value="F:hydrolase activity"/>
    <property type="evidence" value="ECO:0007669"/>
    <property type="project" value="InterPro"/>
</dbReference>
<dbReference type="PANTHER" id="PTHR47396">
    <property type="entry name" value="TYPE I RESTRICTION ENZYME ECOKI R PROTEIN"/>
    <property type="match status" value="1"/>
</dbReference>
<dbReference type="GO" id="GO:0005829">
    <property type="term" value="C:cytosol"/>
    <property type="evidence" value="ECO:0007669"/>
    <property type="project" value="TreeGrafter"/>
</dbReference>
<dbReference type="InterPro" id="IPR027417">
    <property type="entry name" value="P-loop_NTPase"/>
</dbReference>
<evidence type="ECO:0000313" key="3">
    <source>
        <dbReference type="EMBL" id="MRW98298.1"/>
    </source>
</evidence>
<dbReference type="PANTHER" id="PTHR47396:SF1">
    <property type="entry name" value="ATP-DEPENDENT HELICASE IRC3-RELATED"/>
    <property type="match status" value="1"/>
</dbReference>
<dbReference type="Gene3D" id="3.40.50.300">
    <property type="entry name" value="P-loop containing nucleotide triphosphate hydrolases"/>
    <property type="match status" value="2"/>
</dbReference>
<name>A0A6A8GCN8_9EURY</name>
<comment type="caution">
    <text evidence="3">The sequence shown here is derived from an EMBL/GenBank/DDBJ whole genome shotgun (WGS) entry which is preliminary data.</text>
</comment>
<gene>
    <name evidence="3" type="ORF">GJR99_17160</name>
</gene>
<dbReference type="GO" id="GO:0005524">
    <property type="term" value="F:ATP binding"/>
    <property type="evidence" value="ECO:0007669"/>
    <property type="project" value="InterPro"/>
</dbReference>
<proteinExistence type="predicted"/>
<dbReference type="InterPro" id="IPR014001">
    <property type="entry name" value="Helicase_ATP-bd"/>
</dbReference>
<dbReference type="GO" id="GO:0140097">
    <property type="term" value="F:catalytic activity, acting on DNA"/>
    <property type="evidence" value="ECO:0007669"/>
    <property type="project" value="UniProtKB-ARBA"/>
</dbReference>
<reference evidence="3 4" key="1">
    <citation type="submission" date="2019-11" db="EMBL/GenBank/DDBJ databases">
        <title>Whole genome sequence of Haloferax sp. MBLA0078.</title>
        <authorList>
            <person name="Seo M.-J."/>
            <person name="Cho E.-S."/>
        </authorList>
    </citation>
    <scope>NUCLEOTIDE SEQUENCE [LARGE SCALE GENOMIC DNA]</scope>
    <source>
        <strain evidence="3 4">MBLA0078</strain>
    </source>
</reference>
<dbReference type="GO" id="GO:0003677">
    <property type="term" value="F:DNA binding"/>
    <property type="evidence" value="ECO:0007669"/>
    <property type="project" value="InterPro"/>
</dbReference>
<dbReference type="Pfam" id="PF00271">
    <property type="entry name" value="Helicase_C"/>
    <property type="match status" value="1"/>
</dbReference>
<evidence type="ECO:0000256" key="1">
    <source>
        <dbReference type="SAM" id="MobiDB-lite"/>
    </source>
</evidence>
<feature type="region of interest" description="Disordered" evidence="1">
    <location>
        <begin position="731"/>
        <end position="782"/>
    </location>
</feature>
<sequence>MGFDPFEKQFGNNSKQVDEVFRESRLDGRGLSETQWPAQIDRAATDLLYGVAIGGGAGAGDIGGVIDQVNFSEATGRFYVDGLRNLGGSGSDLDRALRRYDSEAVGELAFHLNKFRKELSEHGDGQMDVDRAVEALVEKAATKAIEDSVRVDANDGAGLRQLRDSSSASDLVMKLFSDPSVEAYADALIGTVSDRSTTTSGLLARLDEARMTTPLWTHQKQALRKWFESDQKGYVNMATATGKTVLGLATIAARYGALHPVDARIAEDYETGGPDPRILVVAGNNLLLSQWREELDEHLDIPKDRTVPVDGDGGKDIELGWGTIEFRTAQSLLTTPSLRGYDLVILDEAHQYSRRKRGDERGWGDVFEELVDGSDAILAMSGSVDGGWKGDDAAENALNDHLDRCYRFTIPMARNHGVIADFSWEVHYAAATEEDETKLAEQTQIIGKSLDSLTGELDAENLGVDPDDLPAQVGSYADLQSFAQSNAGNDLREQSEEFDLLATALFTRRPVRWNLSPQDDAIVELIKRHAPAKKTVVLVQNYDDASRLRTRLVEDEGFSDESVIALESGDDDRAEKIGRFKDAAGGVLLGSGKLLGTGVNMPDAEVAVNVASGGVNASLVQRIGRVLRNPKGDKEARFYHVVPTAVHEHAIDPHEDGQQLLRRAAEFSALGETFKEAPGFSIATENVGVTVSALEVAGEETLSNRPDSHIGELVDTDAAADALRELRAAVQADESGDGEHTEPVVARHWPPKTTDDDTGPSGSGTEVGGEEPQGEGLFPTRNETYERYRLALDRYRAAKGVAEHLLGIDYEFHRENGSYVVYLPSEYSGSEFHEHLEEALDEYRRIKAVVNGEAGEKGSLPQYRAEWPAPPKSTAAMVDEGIAAAIGTDYSEDDPLFFAREDGELYELPLPDGRRLAVDRVYDPTETTDDGGSPNVVRVSTPVVEVARGRLDAETKSSIDQTIEAWTRDLIVGSLSGELPAFAGDVEIGEQTTPVELSDDILSFVQASCENESSPFTDPDVLVETAIRSALGIEPGATETVTTEVSADLAALARQNDVDLEAALASALEQELQKW</sequence>
<dbReference type="InterPro" id="IPR050742">
    <property type="entry name" value="Helicase_Restrict-Modif_Enz"/>
</dbReference>
<feature type="domain" description="Helicase C-terminal" evidence="2">
    <location>
        <begin position="521"/>
        <end position="688"/>
    </location>
</feature>
<dbReference type="SMART" id="SM00487">
    <property type="entry name" value="DEXDc"/>
    <property type="match status" value="1"/>
</dbReference>
<dbReference type="GO" id="GO:0120545">
    <property type="term" value="F:nucleic acid conformation isomerase activity"/>
    <property type="evidence" value="ECO:0007669"/>
    <property type="project" value="UniProtKB-ARBA"/>
</dbReference>
<dbReference type="PROSITE" id="PS51194">
    <property type="entry name" value="HELICASE_CTER"/>
    <property type="match status" value="1"/>
</dbReference>
<evidence type="ECO:0000313" key="4">
    <source>
        <dbReference type="Proteomes" id="UP000443423"/>
    </source>
</evidence>
<evidence type="ECO:0000259" key="2">
    <source>
        <dbReference type="PROSITE" id="PS51194"/>
    </source>
</evidence>
<dbReference type="RefSeq" id="WP_151114282.1">
    <property type="nucleotide sequence ID" value="NZ_WKJQ01000003.1"/>
</dbReference>
<keyword evidence="4" id="KW-1185">Reference proteome</keyword>
<protein>
    <recommendedName>
        <fullName evidence="2">Helicase C-terminal domain-containing protein</fullName>
    </recommendedName>
</protein>